<sequence length="109" mass="11947">MITTPVPAPTSGQPHQHQSARPLTRRPDLSGDVVAWVSVTDDVLRVHYWADVLTSDYAARFAGYHLAALRLAAADPDAAHDDAGRMVDEVGMDGLELFTTVGCKVYWRE</sequence>
<keyword evidence="3" id="KW-1185">Reference proteome</keyword>
<dbReference type="AlphaFoldDB" id="A0A2N3Y117"/>
<evidence type="ECO:0000256" key="1">
    <source>
        <dbReference type="SAM" id="MobiDB-lite"/>
    </source>
</evidence>
<proteinExistence type="predicted"/>
<organism evidence="2 3">
    <name type="scientific">Saccharopolyspora spinosa</name>
    <dbReference type="NCBI Taxonomy" id="60894"/>
    <lineage>
        <taxon>Bacteria</taxon>
        <taxon>Bacillati</taxon>
        <taxon>Actinomycetota</taxon>
        <taxon>Actinomycetes</taxon>
        <taxon>Pseudonocardiales</taxon>
        <taxon>Pseudonocardiaceae</taxon>
        <taxon>Saccharopolyspora</taxon>
    </lineage>
</organism>
<dbReference type="Proteomes" id="UP000233786">
    <property type="component" value="Unassembled WGS sequence"/>
</dbReference>
<gene>
    <name evidence="2" type="ORF">A8926_4465</name>
</gene>
<dbReference type="STRING" id="994479.GCA_000194155_07406"/>
<reference evidence="2" key="1">
    <citation type="submission" date="2017-12" db="EMBL/GenBank/DDBJ databases">
        <title>Sequencing the genomes of 1000 Actinobacteria strains.</title>
        <authorList>
            <person name="Klenk H.-P."/>
        </authorList>
    </citation>
    <scope>NUCLEOTIDE SEQUENCE [LARGE SCALE GENOMIC DNA]</scope>
    <source>
        <strain evidence="2">DSM 44228</strain>
    </source>
</reference>
<name>A0A2N3Y117_SACSN</name>
<evidence type="ECO:0000313" key="2">
    <source>
        <dbReference type="EMBL" id="PKW16616.1"/>
    </source>
</evidence>
<evidence type="ECO:0000313" key="3">
    <source>
        <dbReference type="Proteomes" id="UP000233786"/>
    </source>
</evidence>
<feature type="region of interest" description="Disordered" evidence="1">
    <location>
        <begin position="1"/>
        <end position="26"/>
    </location>
</feature>
<protein>
    <submittedName>
        <fullName evidence="2">Uncharacterized protein</fullName>
    </submittedName>
</protein>
<comment type="caution">
    <text evidence="2">The sequence shown here is derived from an EMBL/GenBank/DDBJ whole genome shotgun (WGS) entry which is preliminary data.</text>
</comment>
<accession>A0A2N3Y117</accession>
<feature type="compositionally biased region" description="Polar residues" evidence="1">
    <location>
        <begin position="10"/>
        <end position="21"/>
    </location>
</feature>
<dbReference type="EMBL" id="PJNB01000001">
    <property type="protein sequence ID" value="PKW16616.1"/>
    <property type="molecule type" value="Genomic_DNA"/>
</dbReference>